<evidence type="ECO:0000256" key="1">
    <source>
        <dbReference type="ARBA" id="ARBA00022553"/>
    </source>
</evidence>
<gene>
    <name evidence="8" type="ORF">L0668_11690</name>
</gene>
<sequence length="127" mass="14130">MYDTNILIIDDDTITLELLQVVLEEITSGKIISFSDSKQALDFVNSSQMDSVSLVICDWLMPDVSGLDILAALRIKHSNTPFLMLTANATKELVVDSMRLGATDFIVKPFHTNSLLSKVERLIRDAD</sequence>
<dbReference type="RefSeq" id="WP_235312773.1">
    <property type="nucleotide sequence ID" value="NZ_JAKGAS010000005.1"/>
</dbReference>
<keyword evidence="9" id="KW-1185">Reference proteome</keyword>
<dbReference type="PROSITE" id="PS50110">
    <property type="entry name" value="RESPONSE_REGULATORY"/>
    <property type="match status" value="1"/>
</dbReference>
<dbReference type="SUPFAM" id="SSF52172">
    <property type="entry name" value="CheY-like"/>
    <property type="match status" value="1"/>
</dbReference>
<dbReference type="Pfam" id="PF00072">
    <property type="entry name" value="Response_reg"/>
    <property type="match status" value="1"/>
</dbReference>
<keyword evidence="5" id="KW-0804">Transcription</keyword>
<evidence type="ECO:0000259" key="7">
    <source>
        <dbReference type="PROSITE" id="PS50110"/>
    </source>
</evidence>
<keyword evidence="1 6" id="KW-0597">Phosphoprotein</keyword>
<feature type="domain" description="Response regulatory" evidence="7">
    <location>
        <begin position="5"/>
        <end position="123"/>
    </location>
</feature>
<evidence type="ECO:0000313" key="8">
    <source>
        <dbReference type="EMBL" id="MCF2948772.1"/>
    </source>
</evidence>
<dbReference type="PANTHER" id="PTHR48111:SF1">
    <property type="entry name" value="TWO-COMPONENT RESPONSE REGULATOR ORR33"/>
    <property type="match status" value="1"/>
</dbReference>
<dbReference type="InterPro" id="IPR001789">
    <property type="entry name" value="Sig_transdc_resp-reg_receiver"/>
</dbReference>
<reference evidence="8 9" key="1">
    <citation type="submission" date="2022-01" db="EMBL/GenBank/DDBJ databases">
        <title>Paraglaciecola sp. G1-23.</title>
        <authorList>
            <person name="Jin M.S."/>
            <person name="Han D.M."/>
            <person name="Kim H.M."/>
            <person name="Jeon C.O."/>
        </authorList>
    </citation>
    <scope>NUCLEOTIDE SEQUENCE [LARGE SCALE GENOMIC DNA]</scope>
    <source>
        <strain evidence="8 9">G1-23</strain>
    </source>
</reference>
<dbReference type="Gene3D" id="3.40.50.2300">
    <property type="match status" value="1"/>
</dbReference>
<name>A0ABS9D9V1_9ALTE</name>
<keyword evidence="4" id="KW-0238">DNA-binding</keyword>
<evidence type="ECO:0000256" key="4">
    <source>
        <dbReference type="ARBA" id="ARBA00023125"/>
    </source>
</evidence>
<accession>A0ABS9D9V1</accession>
<dbReference type="InterPro" id="IPR039420">
    <property type="entry name" value="WalR-like"/>
</dbReference>
<protein>
    <submittedName>
        <fullName evidence="8">Response regulator</fullName>
    </submittedName>
</protein>
<dbReference type="EMBL" id="JAKGAS010000005">
    <property type="protein sequence ID" value="MCF2948772.1"/>
    <property type="molecule type" value="Genomic_DNA"/>
</dbReference>
<dbReference type="PANTHER" id="PTHR48111">
    <property type="entry name" value="REGULATOR OF RPOS"/>
    <property type="match status" value="1"/>
</dbReference>
<evidence type="ECO:0000256" key="6">
    <source>
        <dbReference type="PROSITE-ProRule" id="PRU00169"/>
    </source>
</evidence>
<keyword evidence="2" id="KW-0902">Two-component regulatory system</keyword>
<evidence type="ECO:0000256" key="2">
    <source>
        <dbReference type="ARBA" id="ARBA00023012"/>
    </source>
</evidence>
<evidence type="ECO:0000256" key="5">
    <source>
        <dbReference type="ARBA" id="ARBA00023163"/>
    </source>
</evidence>
<evidence type="ECO:0000256" key="3">
    <source>
        <dbReference type="ARBA" id="ARBA00023015"/>
    </source>
</evidence>
<keyword evidence="3" id="KW-0805">Transcription regulation</keyword>
<dbReference type="SMART" id="SM00448">
    <property type="entry name" value="REC"/>
    <property type="match status" value="1"/>
</dbReference>
<dbReference type="InterPro" id="IPR011006">
    <property type="entry name" value="CheY-like_superfamily"/>
</dbReference>
<proteinExistence type="predicted"/>
<evidence type="ECO:0000313" key="9">
    <source>
        <dbReference type="Proteomes" id="UP001521137"/>
    </source>
</evidence>
<comment type="caution">
    <text evidence="8">The sequence shown here is derived from an EMBL/GenBank/DDBJ whole genome shotgun (WGS) entry which is preliminary data.</text>
</comment>
<feature type="modified residue" description="4-aspartylphosphate" evidence="6">
    <location>
        <position position="58"/>
    </location>
</feature>
<dbReference type="Proteomes" id="UP001521137">
    <property type="component" value="Unassembled WGS sequence"/>
</dbReference>
<organism evidence="8 9">
    <name type="scientific">Paraglaciecola algarum</name>
    <dbReference type="NCBI Taxonomy" id="3050085"/>
    <lineage>
        <taxon>Bacteria</taxon>
        <taxon>Pseudomonadati</taxon>
        <taxon>Pseudomonadota</taxon>
        <taxon>Gammaproteobacteria</taxon>
        <taxon>Alteromonadales</taxon>
        <taxon>Alteromonadaceae</taxon>
        <taxon>Paraglaciecola</taxon>
    </lineage>
</organism>